<dbReference type="GO" id="GO:0006396">
    <property type="term" value="P:RNA processing"/>
    <property type="evidence" value="ECO:0007669"/>
    <property type="project" value="InterPro"/>
</dbReference>
<accession>K8E9C0</accession>
<sequence length="1036" mass="114630">MNNERFHRPKRKKGNKLATKETNLEAFLEKRTTERNDFGETMVNLKDCEFDSWKTFKSCIRLIFQSSSIDNNNNTRCCRALNVSSVRVLSSSCEEEEEENNNNNSSLFLESLFEDEKEEKKNTILERLREMNVSGNEKAFRNQKGCDKFVECLRRTRNVRVERLNASSCDVDDAFVESLLASPSSLKRLRALNLRNNKRLTDRTIDAVLRFCEDTGSSCVLTDVNCSGGTFSAAAIGRLGEALERNAVGYLRRRLKKEGVSNCNVTDGIFMRLFEDIVILKNAVDVRNNNITENGFKQFFEKFSVHCCEKENNDASFSSPLQLMCDGNPGFSSSWCKRLLALCAFNGLYEKCRQNRKGEAMRSLGEVGFGCVGCEVIAPRILRRMPFLESIGLHHNDINDEGCAHLSELFAKHTCVLEVALYGNKIGPIGAQSIVDAFTARTKERLSGNSSIRGLEILDIGGNPIGNAGVRLIAKLITLEETLVEVHVDHVGFNEEGAHELLRAMEMRLNNGQPMRTIWAHGNDISDDFLTSLTNLCRNRHGNAAIDGGSSDEDDCDHDDTSHTQYQPKPDGVWDAQECETRALEATKRGDNTDAAARLKSNRIASHAFGTYKRYCKRHYENAKGAACFAAFVAYEKSTSRVKVASLGVGTKFVPPDVAGSAFVSSRDDVIRDSHAEILARRNFLRYLYAEMNDSVPGGKMASSGAAVQYNDDNNFSVLEMNDGWFRKRDDVEIHLYVSSAPCGSASLNLESSLSCFPHATRKGTNVSSAHNTIDDEKVPPGCVVLRGGVREAIGNPKQTLSCSDKIAIWCARGVQGSILTASFIKEPIVLSSVACSRKYDGDRLFEATYGRTCCSSPSLNGKNYENKATKHLCTQMASISIEFKERSVRARADVGESDESVSWCAYDTIARVHDGRTGLAISGRGKPPRASKYDLKMQFLKLLSSIFKDDANSSIAKANGNGCSFVHGDDFTSVSLLKKRLQDSYAFARNAEETIASSPYAKFKETVLRGDGKSASVSFLEGDCVNVAWRDGMAG</sequence>
<dbReference type="Pfam" id="PF13516">
    <property type="entry name" value="LRR_6"/>
    <property type="match status" value="1"/>
</dbReference>
<dbReference type="SMART" id="SM00552">
    <property type="entry name" value="ADEAMc"/>
    <property type="match status" value="1"/>
</dbReference>
<evidence type="ECO:0000256" key="2">
    <source>
        <dbReference type="SAM" id="MobiDB-lite"/>
    </source>
</evidence>
<name>K8E9C0_9CHLO</name>
<evidence type="ECO:0000313" key="5">
    <source>
        <dbReference type="Proteomes" id="UP000198341"/>
    </source>
</evidence>
<gene>
    <name evidence="4" type="ORF">Bathy01g06910</name>
</gene>
<dbReference type="KEGG" id="bpg:Bathy01g06910"/>
<dbReference type="STRING" id="41875.K8E9C0"/>
<dbReference type="SUPFAM" id="SSF52047">
    <property type="entry name" value="RNI-like"/>
    <property type="match status" value="1"/>
</dbReference>
<dbReference type="PANTHER" id="PTHR10910:SF62">
    <property type="entry name" value="AT07585P-RELATED"/>
    <property type="match status" value="1"/>
</dbReference>
<dbReference type="AlphaFoldDB" id="K8E9C0"/>
<evidence type="ECO:0000259" key="3">
    <source>
        <dbReference type="PROSITE" id="PS50141"/>
    </source>
</evidence>
<organism evidence="4 5">
    <name type="scientific">Bathycoccus prasinos</name>
    <dbReference type="NCBI Taxonomy" id="41875"/>
    <lineage>
        <taxon>Eukaryota</taxon>
        <taxon>Viridiplantae</taxon>
        <taxon>Chlorophyta</taxon>
        <taxon>Mamiellophyceae</taxon>
        <taxon>Mamiellales</taxon>
        <taxon>Bathycoccaceae</taxon>
        <taxon>Bathycoccus</taxon>
    </lineage>
</organism>
<evidence type="ECO:0000313" key="4">
    <source>
        <dbReference type="EMBL" id="CCO14302.1"/>
    </source>
</evidence>
<dbReference type="GeneID" id="19018425"/>
<evidence type="ECO:0000256" key="1">
    <source>
        <dbReference type="ARBA" id="ARBA00004430"/>
    </source>
</evidence>
<dbReference type="GO" id="GO:0003726">
    <property type="term" value="F:double-stranded RNA adenosine deaminase activity"/>
    <property type="evidence" value="ECO:0007669"/>
    <property type="project" value="TreeGrafter"/>
</dbReference>
<feature type="domain" description="A to I editase" evidence="3">
    <location>
        <begin position="646"/>
        <end position="943"/>
    </location>
</feature>
<dbReference type="GO" id="GO:0005930">
    <property type="term" value="C:axoneme"/>
    <property type="evidence" value="ECO:0007669"/>
    <property type="project" value="UniProtKB-SubCell"/>
</dbReference>
<dbReference type="EMBL" id="FO082278">
    <property type="protein sequence ID" value="CCO14302.1"/>
    <property type="molecule type" value="Genomic_DNA"/>
</dbReference>
<dbReference type="OrthoDB" id="341587at2759"/>
<dbReference type="PANTHER" id="PTHR10910">
    <property type="entry name" value="EUKARYOTE SPECIFIC DSRNA BINDING PROTEIN"/>
    <property type="match status" value="1"/>
</dbReference>
<dbReference type="GO" id="GO:0005730">
    <property type="term" value="C:nucleolus"/>
    <property type="evidence" value="ECO:0007669"/>
    <property type="project" value="TreeGrafter"/>
</dbReference>
<dbReference type="InterPro" id="IPR001611">
    <property type="entry name" value="Leu-rich_rpt"/>
</dbReference>
<dbReference type="PROSITE" id="PS50141">
    <property type="entry name" value="A_DEAMIN_EDITASE"/>
    <property type="match status" value="1"/>
</dbReference>
<keyword evidence="5" id="KW-1185">Reference proteome</keyword>
<dbReference type="Pfam" id="PF02137">
    <property type="entry name" value="A_deamin"/>
    <property type="match status" value="1"/>
</dbReference>
<dbReference type="RefSeq" id="XP_007515423.1">
    <property type="nucleotide sequence ID" value="XM_007515361.1"/>
</dbReference>
<dbReference type="Proteomes" id="UP000198341">
    <property type="component" value="Chromosome 1"/>
</dbReference>
<dbReference type="InterPro" id="IPR032675">
    <property type="entry name" value="LRR_dom_sf"/>
</dbReference>
<dbReference type="Gene3D" id="3.80.10.10">
    <property type="entry name" value="Ribonuclease Inhibitor"/>
    <property type="match status" value="2"/>
</dbReference>
<dbReference type="GO" id="GO:0006382">
    <property type="term" value="P:adenosine to inosine editing"/>
    <property type="evidence" value="ECO:0007669"/>
    <property type="project" value="TreeGrafter"/>
</dbReference>
<dbReference type="GO" id="GO:0003725">
    <property type="term" value="F:double-stranded RNA binding"/>
    <property type="evidence" value="ECO:0007669"/>
    <property type="project" value="TreeGrafter"/>
</dbReference>
<dbReference type="InterPro" id="IPR002466">
    <property type="entry name" value="A_deamin"/>
</dbReference>
<dbReference type="eggNOG" id="KOG2777">
    <property type="taxonomic scope" value="Eukaryota"/>
</dbReference>
<dbReference type="GO" id="GO:0008251">
    <property type="term" value="F:tRNA-specific adenosine deaminase activity"/>
    <property type="evidence" value="ECO:0007669"/>
    <property type="project" value="TreeGrafter"/>
</dbReference>
<dbReference type="SMART" id="SM00368">
    <property type="entry name" value="LRR_RI"/>
    <property type="match status" value="5"/>
</dbReference>
<protein>
    <recommendedName>
        <fullName evidence="3">A to I editase domain-containing protein</fullName>
    </recommendedName>
</protein>
<comment type="subcellular location">
    <subcellularLocation>
        <location evidence="1">Cytoplasm</location>
        <location evidence="1">Cytoskeleton</location>
        <location evidence="1">Cilium axoneme</location>
    </subcellularLocation>
</comment>
<proteinExistence type="predicted"/>
<feature type="region of interest" description="Disordered" evidence="2">
    <location>
        <begin position="547"/>
        <end position="571"/>
    </location>
</feature>
<reference evidence="4 5" key="1">
    <citation type="submission" date="2011-10" db="EMBL/GenBank/DDBJ databases">
        <authorList>
            <person name="Genoscope - CEA"/>
        </authorList>
    </citation>
    <scope>NUCLEOTIDE SEQUENCE [LARGE SCALE GENOMIC DNA]</scope>
    <source>
        <strain evidence="4 5">RCC 1105</strain>
    </source>
</reference>